<keyword evidence="1" id="KW-0732">Signal</keyword>
<protein>
    <submittedName>
        <fullName evidence="2">WSC domain-containing protein</fullName>
    </submittedName>
</protein>
<proteinExistence type="predicted"/>
<dbReference type="WBParaSite" id="MCU_011188-RA">
    <property type="protein sequence ID" value="MCU_011188-RA"/>
    <property type="gene ID" value="MCU_011188"/>
</dbReference>
<sequence>MASSVLTSLLLLIFHSTYGLWVNYSSVNILLLMSTWTEIKETTLEQCFVNCTNIGFSFDSGLYNTYTKMCHCGILSKPYTQRFLVVDPVMRAFTKENGLDCSCSQRIPRHVDKMATSQPANSMDECEDRCLEYDNLNNVAVFFKTKVKYISFRKALLF</sequence>
<organism evidence="2">
    <name type="scientific">Mesocestoides corti</name>
    <name type="common">Flatworm</name>
    <dbReference type="NCBI Taxonomy" id="53468"/>
    <lineage>
        <taxon>Eukaryota</taxon>
        <taxon>Metazoa</taxon>
        <taxon>Spiralia</taxon>
        <taxon>Lophotrochozoa</taxon>
        <taxon>Platyhelminthes</taxon>
        <taxon>Cestoda</taxon>
        <taxon>Eucestoda</taxon>
        <taxon>Cyclophyllidea</taxon>
        <taxon>Mesocestoididae</taxon>
        <taxon>Mesocestoides</taxon>
    </lineage>
</organism>
<feature type="signal peptide" evidence="1">
    <location>
        <begin position="1"/>
        <end position="19"/>
    </location>
</feature>
<accession>A0A5K3FT00</accession>
<reference evidence="2" key="1">
    <citation type="submission" date="2019-11" db="UniProtKB">
        <authorList>
            <consortium name="WormBaseParasite"/>
        </authorList>
    </citation>
    <scope>IDENTIFICATION</scope>
</reference>
<feature type="chain" id="PRO_5024277764" evidence="1">
    <location>
        <begin position="20"/>
        <end position="158"/>
    </location>
</feature>
<name>A0A5K3FT00_MESCO</name>
<evidence type="ECO:0000313" key="2">
    <source>
        <dbReference type="WBParaSite" id="MCU_011188-RA"/>
    </source>
</evidence>
<dbReference type="AlphaFoldDB" id="A0A5K3FT00"/>
<evidence type="ECO:0000256" key="1">
    <source>
        <dbReference type="SAM" id="SignalP"/>
    </source>
</evidence>